<dbReference type="Proteomes" id="UP000324222">
    <property type="component" value="Unassembled WGS sequence"/>
</dbReference>
<name>A0A5B7J6W4_PORTR</name>
<dbReference type="EMBL" id="VSRR010077010">
    <property type="protein sequence ID" value="MPC88204.1"/>
    <property type="molecule type" value="Genomic_DNA"/>
</dbReference>
<keyword evidence="2" id="KW-1185">Reference proteome</keyword>
<organism evidence="1 2">
    <name type="scientific">Portunus trituberculatus</name>
    <name type="common">Swimming crab</name>
    <name type="synonym">Neptunus trituberculatus</name>
    <dbReference type="NCBI Taxonomy" id="210409"/>
    <lineage>
        <taxon>Eukaryota</taxon>
        <taxon>Metazoa</taxon>
        <taxon>Ecdysozoa</taxon>
        <taxon>Arthropoda</taxon>
        <taxon>Crustacea</taxon>
        <taxon>Multicrustacea</taxon>
        <taxon>Malacostraca</taxon>
        <taxon>Eumalacostraca</taxon>
        <taxon>Eucarida</taxon>
        <taxon>Decapoda</taxon>
        <taxon>Pleocyemata</taxon>
        <taxon>Brachyura</taxon>
        <taxon>Eubrachyura</taxon>
        <taxon>Portunoidea</taxon>
        <taxon>Portunidae</taxon>
        <taxon>Portuninae</taxon>
        <taxon>Portunus</taxon>
    </lineage>
</organism>
<reference evidence="1 2" key="1">
    <citation type="submission" date="2019-05" db="EMBL/GenBank/DDBJ databases">
        <title>Another draft genome of Portunus trituberculatus and its Hox gene families provides insights of decapod evolution.</title>
        <authorList>
            <person name="Jeong J.-H."/>
            <person name="Song I."/>
            <person name="Kim S."/>
            <person name="Choi T."/>
            <person name="Kim D."/>
            <person name="Ryu S."/>
            <person name="Kim W."/>
        </authorList>
    </citation>
    <scope>NUCLEOTIDE SEQUENCE [LARGE SCALE GENOMIC DNA]</scope>
    <source>
        <tissue evidence="1">Muscle</tissue>
    </source>
</reference>
<evidence type="ECO:0000313" key="1">
    <source>
        <dbReference type="EMBL" id="MPC88204.1"/>
    </source>
</evidence>
<sequence length="59" mass="6644">MRQVVYYQCSASVVRKQLDSEVEGAFPPRLPFHLAPLPRAVTEQRPLSSGDFNDINIAK</sequence>
<accession>A0A5B7J6W4</accession>
<dbReference type="AlphaFoldDB" id="A0A5B7J6W4"/>
<protein>
    <submittedName>
        <fullName evidence="1">Uncharacterized protein</fullName>
    </submittedName>
</protein>
<proteinExistence type="predicted"/>
<gene>
    <name evidence="1" type="ORF">E2C01_083101</name>
</gene>
<evidence type="ECO:0000313" key="2">
    <source>
        <dbReference type="Proteomes" id="UP000324222"/>
    </source>
</evidence>
<comment type="caution">
    <text evidence="1">The sequence shown here is derived from an EMBL/GenBank/DDBJ whole genome shotgun (WGS) entry which is preliminary data.</text>
</comment>